<evidence type="ECO:0000313" key="10">
    <source>
        <dbReference type="EMBL" id="BDG09741.1"/>
    </source>
</evidence>
<protein>
    <submittedName>
        <fullName evidence="10">DedA family protein</fullName>
    </submittedName>
</protein>
<feature type="region of interest" description="Disordered" evidence="8">
    <location>
        <begin position="198"/>
        <end position="223"/>
    </location>
</feature>
<dbReference type="PANTHER" id="PTHR30353:SF15">
    <property type="entry name" value="INNER MEMBRANE PROTEIN YABI"/>
    <property type="match status" value="1"/>
</dbReference>
<evidence type="ECO:0000256" key="7">
    <source>
        <dbReference type="RuleBase" id="RU367016"/>
    </source>
</evidence>
<organism evidence="10 11">
    <name type="scientific">Anaeromyxobacter paludicola</name>
    <dbReference type="NCBI Taxonomy" id="2918171"/>
    <lineage>
        <taxon>Bacteria</taxon>
        <taxon>Pseudomonadati</taxon>
        <taxon>Myxococcota</taxon>
        <taxon>Myxococcia</taxon>
        <taxon>Myxococcales</taxon>
        <taxon>Cystobacterineae</taxon>
        <taxon>Anaeromyxobacteraceae</taxon>
        <taxon>Anaeromyxobacter</taxon>
    </lineage>
</organism>
<evidence type="ECO:0000313" key="11">
    <source>
        <dbReference type="Proteomes" id="UP001162734"/>
    </source>
</evidence>
<dbReference type="Pfam" id="PF09335">
    <property type="entry name" value="VTT_dom"/>
    <property type="match status" value="1"/>
</dbReference>
<keyword evidence="11" id="KW-1185">Reference proteome</keyword>
<keyword evidence="3 7" id="KW-1003">Cell membrane</keyword>
<keyword evidence="5 7" id="KW-1133">Transmembrane helix</keyword>
<proteinExistence type="inferred from homology"/>
<feature type="transmembrane region" description="Helical" evidence="7">
    <location>
        <begin position="139"/>
        <end position="159"/>
    </location>
</feature>
<dbReference type="RefSeq" id="WP_248342029.1">
    <property type="nucleotide sequence ID" value="NZ_AP025592.1"/>
</dbReference>
<accession>A0ABM7XCZ7</accession>
<feature type="transmembrane region" description="Helical" evidence="7">
    <location>
        <begin position="171"/>
        <end position="189"/>
    </location>
</feature>
<comment type="similarity">
    <text evidence="2 7">Belongs to the DedA family.</text>
</comment>
<dbReference type="Proteomes" id="UP001162734">
    <property type="component" value="Chromosome"/>
</dbReference>
<evidence type="ECO:0000259" key="9">
    <source>
        <dbReference type="Pfam" id="PF09335"/>
    </source>
</evidence>
<keyword evidence="4 7" id="KW-0812">Transmembrane</keyword>
<comment type="caution">
    <text evidence="7">Lacks conserved residue(s) required for the propagation of feature annotation.</text>
</comment>
<comment type="subcellular location">
    <subcellularLocation>
        <location evidence="1 7">Cell membrane</location>
        <topology evidence="1 7">Multi-pass membrane protein</topology>
    </subcellularLocation>
</comment>
<feature type="domain" description="VTT" evidence="9">
    <location>
        <begin position="27"/>
        <end position="153"/>
    </location>
</feature>
<evidence type="ECO:0000256" key="5">
    <source>
        <dbReference type="ARBA" id="ARBA00022989"/>
    </source>
</evidence>
<evidence type="ECO:0000256" key="8">
    <source>
        <dbReference type="SAM" id="MobiDB-lite"/>
    </source>
</evidence>
<evidence type="ECO:0000256" key="2">
    <source>
        <dbReference type="ARBA" id="ARBA00010792"/>
    </source>
</evidence>
<evidence type="ECO:0000256" key="3">
    <source>
        <dbReference type="ARBA" id="ARBA00022475"/>
    </source>
</evidence>
<gene>
    <name evidence="10" type="ORF">AMPC_28540</name>
</gene>
<dbReference type="EMBL" id="AP025592">
    <property type="protein sequence ID" value="BDG09741.1"/>
    <property type="molecule type" value="Genomic_DNA"/>
</dbReference>
<name>A0ABM7XCZ7_9BACT</name>
<dbReference type="PANTHER" id="PTHR30353">
    <property type="entry name" value="INNER MEMBRANE PROTEIN DEDA-RELATED"/>
    <property type="match status" value="1"/>
</dbReference>
<sequence length="223" mass="24285">MLLRLLTHFSYAAIFGVLVSAGVGIPFPEELTQLTAGYLAHEGVISFLPALAATYLGILTGDYLLFRLGRKHGRQVLENPRIARVFTPKRRAWIECHFEKHDFLTIMAARHASGFRLPTFALAGASGVSSRTFLLADGLSALLSVPLVVGLGYFFATQIEVVKRRVHEVELGVAVAFVLAIAGWAFLHWRRGRADSPRFLRPGPGRPVSSADSAAPAPRRSGP</sequence>
<dbReference type="InterPro" id="IPR032818">
    <property type="entry name" value="DedA-like"/>
</dbReference>
<keyword evidence="6 7" id="KW-0472">Membrane</keyword>
<feature type="compositionally biased region" description="Low complexity" evidence="8">
    <location>
        <begin position="206"/>
        <end position="223"/>
    </location>
</feature>
<evidence type="ECO:0000256" key="4">
    <source>
        <dbReference type="ARBA" id="ARBA00022692"/>
    </source>
</evidence>
<evidence type="ECO:0000256" key="1">
    <source>
        <dbReference type="ARBA" id="ARBA00004651"/>
    </source>
</evidence>
<reference evidence="11" key="1">
    <citation type="journal article" date="2022" name="Int. J. Syst. Evol. Microbiol.">
        <title>Anaeromyxobacter oryzae sp. nov., Anaeromyxobacter diazotrophicus sp. nov. and Anaeromyxobacter paludicola sp. nov., isolated from paddy soils.</title>
        <authorList>
            <person name="Itoh H."/>
            <person name="Xu Z."/>
            <person name="Mise K."/>
            <person name="Masuda Y."/>
            <person name="Ushijima N."/>
            <person name="Hayakawa C."/>
            <person name="Shiratori Y."/>
            <person name="Senoo K."/>
        </authorList>
    </citation>
    <scope>NUCLEOTIDE SEQUENCE [LARGE SCALE GENOMIC DNA]</scope>
    <source>
        <strain evidence="11">Red630</strain>
    </source>
</reference>
<dbReference type="InterPro" id="IPR032816">
    <property type="entry name" value="VTT_dom"/>
</dbReference>
<evidence type="ECO:0000256" key="6">
    <source>
        <dbReference type="ARBA" id="ARBA00023136"/>
    </source>
</evidence>
<feature type="transmembrane region" description="Helical" evidence="7">
    <location>
        <begin position="45"/>
        <end position="66"/>
    </location>
</feature>